<evidence type="ECO:0000256" key="3">
    <source>
        <dbReference type="SAM" id="Phobius"/>
    </source>
</evidence>
<reference evidence="4 5" key="1">
    <citation type="submission" date="2020-01" db="EMBL/GenBank/DDBJ databases">
        <title>Paenibacillus soybeanensis sp. nov. isolated from the nodules of soybean (Glycine max(L.) Merr).</title>
        <authorList>
            <person name="Wang H."/>
        </authorList>
    </citation>
    <scope>NUCLEOTIDE SEQUENCE [LARGE SCALE GENOMIC DNA]</scope>
    <source>
        <strain evidence="4 5">T1</strain>
    </source>
</reference>
<feature type="transmembrane region" description="Helical" evidence="3">
    <location>
        <begin position="370"/>
        <end position="388"/>
    </location>
</feature>
<dbReference type="Pfam" id="PF03323">
    <property type="entry name" value="GerA"/>
    <property type="match status" value="1"/>
</dbReference>
<comment type="caution">
    <text evidence="4">The sequence shown here is derived from an EMBL/GenBank/DDBJ whole genome shotgun (WGS) entry which is preliminary data.</text>
</comment>
<sequence>MYSLSIAAELQRHFVHDNDFILRQIHLGNEVIAVMGLKTLIDFPQTISMIRDLIQVDDLADHDMRDVVVGLGDDCSSHVFEKLVTEIQLGMLLVVHENSETCVSLIPVPQTLSRSISAPLTENSISGSNSAFNESMETNVGLLRKYTNADDLQLKTYMFGSTVKNRVTVSYLKGAIDPAFLQTLIEAIESRLHLEVNNLQDFTKVLGLSSFNLITHYHTTEMPQSAMRALRNGRAVLFIERVPFALVLPSLFADLYMSEDDNNLTPIYTVLLRLLRLFGILTTLIAPGLYVALVSVNPDVLRFELAHSIAKSRLDVPYPAIVETLLLLIVLELLMEAIIRLPSSIGPTVTMVGGIVLGQAAVSAKLVSNLLIIVLAVITISSATVVGIQNSQSLRVFKYLLLFLAAAFGVLGLMSGLVVLCSYHAGFKTFNLPYLQSTKPKGD</sequence>
<feature type="transmembrane region" description="Helical" evidence="3">
    <location>
        <begin position="346"/>
        <end position="364"/>
    </location>
</feature>
<feature type="transmembrane region" description="Helical" evidence="3">
    <location>
        <begin position="274"/>
        <end position="296"/>
    </location>
</feature>
<feature type="transmembrane region" description="Helical" evidence="3">
    <location>
        <begin position="400"/>
        <end position="425"/>
    </location>
</feature>
<organism evidence="4 5">
    <name type="scientific">Paenibacillus glycinis</name>
    <dbReference type="NCBI Taxonomy" id="2697035"/>
    <lineage>
        <taxon>Bacteria</taxon>
        <taxon>Bacillati</taxon>
        <taxon>Bacillota</taxon>
        <taxon>Bacilli</taxon>
        <taxon>Bacillales</taxon>
        <taxon>Paenibacillaceae</taxon>
        <taxon>Paenibacillus</taxon>
    </lineage>
</organism>
<keyword evidence="3" id="KW-0812">Transmembrane</keyword>
<keyword evidence="5" id="KW-1185">Reference proteome</keyword>
<keyword evidence="3" id="KW-1133">Transmembrane helix</keyword>
<evidence type="ECO:0000313" key="5">
    <source>
        <dbReference type="Proteomes" id="UP000665561"/>
    </source>
</evidence>
<evidence type="ECO:0000313" key="4">
    <source>
        <dbReference type="EMBL" id="NBD24074.1"/>
    </source>
</evidence>
<accession>A0ABW9XNU9</accession>
<dbReference type="EMBL" id="JAAAMV010000004">
    <property type="protein sequence ID" value="NBD24074.1"/>
    <property type="molecule type" value="Genomic_DNA"/>
</dbReference>
<protein>
    <submittedName>
        <fullName evidence="4">Spore gernimation protein GerA</fullName>
    </submittedName>
</protein>
<keyword evidence="2 3" id="KW-0472">Membrane</keyword>
<evidence type="ECO:0000256" key="1">
    <source>
        <dbReference type="ARBA" id="ARBA00005278"/>
    </source>
</evidence>
<comment type="similarity">
    <text evidence="1">Belongs to the GerABKA family.</text>
</comment>
<proteinExistence type="inferred from homology"/>
<dbReference type="Proteomes" id="UP000665561">
    <property type="component" value="Unassembled WGS sequence"/>
</dbReference>
<dbReference type="RefSeq" id="WP_161742880.1">
    <property type="nucleotide sequence ID" value="NZ_JAAAMV010000004.1"/>
</dbReference>
<dbReference type="PANTHER" id="PTHR22550">
    <property type="entry name" value="SPORE GERMINATION PROTEIN"/>
    <property type="match status" value="1"/>
</dbReference>
<dbReference type="PIRSF" id="PIRSF005690">
    <property type="entry name" value="GerBA"/>
    <property type="match status" value="1"/>
</dbReference>
<evidence type="ECO:0000256" key="2">
    <source>
        <dbReference type="ARBA" id="ARBA00023136"/>
    </source>
</evidence>
<gene>
    <name evidence="4" type="ORF">GT019_09330</name>
</gene>
<dbReference type="InterPro" id="IPR004995">
    <property type="entry name" value="Spore_Ger"/>
</dbReference>
<dbReference type="InterPro" id="IPR050768">
    <property type="entry name" value="UPF0353/GerABKA_families"/>
</dbReference>
<dbReference type="PANTHER" id="PTHR22550:SF5">
    <property type="entry name" value="LEUCINE ZIPPER PROTEIN 4"/>
    <property type="match status" value="1"/>
</dbReference>
<name>A0ABW9XNU9_9BACL</name>
<feature type="transmembrane region" description="Helical" evidence="3">
    <location>
        <begin position="316"/>
        <end position="334"/>
    </location>
</feature>